<dbReference type="InterPro" id="IPR013783">
    <property type="entry name" value="Ig-like_fold"/>
</dbReference>
<accession>A0A663LSR7</accession>
<dbReference type="Gene3D" id="2.60.40.10">
    <property type="entry name" value="Immunoglobulins"/>
    <property type="match status" value="1"/>
</dbReference>
<organism evidence="6 7">
    <name type="scientific">Athene cunicularia</name>
    <name type="common">Burrowing owl</name>
    <name type="synonym">Speotyto cunicularia</name>
    <dbReference type="NCBI Taxonomy" id="194338"/>
    <lineage>
        <taxon>Eukaryota</taxon>
        <taxon>Metazoa</taxon>
        <taxon>Chordata</taxon>
        <taxon>Craniata</taxon>
        <taxon>Vertebrata</taxon>
        <taxon>Euteleostomi</taxon>
        <taxon>Archelosauria</taxon>
        <taxon>Archosauria</taxon>
        <taxon>Dinosauria</taxon>
        <taxon>Saurischia</taxon>
        <taxon>Theropoda</taxon>
        <taxon>Coelurosauria</taxon>
        <taxon>Aves</taxon>
        <taxon>Neognathae</taxon>
        <taxon>Neoaves</taxon>
        <taxon>Telluraves</taxon>
        <taxon>Strigiformes</taxon>
        <taxon>Strigidae</taxon>
        <taxon>Athene</taxon>
    </lineage>
</organism>
<dbReference type="AlphaFoldDB" id="A0A663LSR7"/>
<proteinExistence type="predicted"/>
<keyword evidence="4" id="KW-0732">Signal</keyword>
<dbReference type="InterPro" id="IPR003599">
    <property type="entry name" value="Ig_sub"/>
</dbReference>
<dbReference type="OMA" id="GFRIHIT"/>
<evidence type="ECO:0000313" key="6">
    <source>
        <dbReference type="Ensembl" id="ENSACUP00000002613.1"/>
    </source>
</evidence>
<evidence type="ECO:0000256" key="4">
    <source>
        <dbReference type="SAM" id="SignalP"/>
    </source>
</evidence>
<dbReference type="SMART" id="SM00409">
    <property type="entry name" value="IG"/>
    <property type="match status" value="1"/>
</dbReference>
<comment type="subcellular location">
    <subcellularLocation>
        <location evidence="1">Membrane</location>
    </subcellularLocation>
</comment>
<dbReference type="Pfam" id="PF07686">
    <property type="entry name" value="V-set"/>
    <property type="match status" value="1"/>
</dbReference>
<dbReference type="Ensembl" id="ENSACUT00000002782.1">
    <property type="protein sequence ID" value="ENSACUP00000002613.1"/>
    <property type="gene ID" value="ENSACUG00000001827.1"/>
</dbReference>
<keyword evidence="3" id="KW-0472">Membrane</keyword>
<evidence type="ECO:0000256" key="1">
    <source>
        <dbReference type="ARBA" id="ARBA00004370"/>
    </source>
</evidence>
<protein>
    <recommendedName>
        <fullName evidence="5">Immunoglobulin domain-containing protein</fullName>
    </recommendedName>
</protein>
<dbReference type="Proteomes" id="UP000472269">
    <property type="component" value="Unplaced"/>
</dbReference>
<reference evidence="6" key="1">
    <citation type="submission" date="2025-08" db="UniProtKB">
        <authorList>
            <consortium name="Ensembl"/>
        </authorList>
    </citation>
    <scope>IDENTIFICATION</scope>
</reference>
<dbReference type="PANTHER" id="PTHR11860:SF87">
    <property type="entry name" value="CMRF35-LIKE MOLECULE 8"/>
    <property type="match status" value="1"/>
</dbReference>
<sequence>MRIFLVWTLFSGGWAVTGPTHVVAKQGSSLAVSCSYKPGYELYSKYWCRPSFLWFCFTYIAQTNGSEVTVTQDGVSIRDNHMARSFTVMLSGVTPSDAGWYSCGLSRTLWFNLWHNIEVMVSAGKAGLGAKQGCVMEPVTVLGTGPPQPGEHRASQSGNKLLVGTETRWRLPWCKSG</sequence>
<feature type="chain" id="PRO_5025440427" description="Immunoglobulin domain-containing protein" evidence="4">
    <location>
        <begin position="16"/>
        <end position="177"/>
    </location>
</feature>
<evidence type="ECO:0000313" key="7">
    <source>
        <dbReference type="Proteomes" id="UP000472269"/>
    </source>
</evidence>
<keyword evidence="7" id="KW-1185">Reference proteome</keyword>
<feature type="signal peptide" evidence="4">
    <location>
        <begin position="1"/>
        <end position="15"/>
    </location>
</feature>
<evidence type="ECO:0000256" key="2">
    <source>
        <dbReference type="ARBA" id="ARBA00022692"/>
    </source>
</evidence>
<name>A0A663LSR7_ATHCN</name>
<evidence type="ECO:0000259" key="5">
    <source>
        <dbReference type="SMART" id="SM00409"/>
    </source>
</evidence>
<reference evidence="6" key="2">
    <citation type="submission" date="2025-09" db="UniProtKB">
        <authorList>
            <consortium name="Ensembl"/>
        </authorList>
    </citation>
    <scope>IDENTIFICATION</scope>
</reference>
<evidence type="ECO:0000256" key="3">
    <source>
        <dbReference type="ARBA" id="ARBA00023136"/>
    </source>
</evidence>
<dbReference type="GO" id="GO:0005886">
    <property type="term" value="C:plasma membrane"/>
    <property type="evidence" value="ECO:0007669"/>
    <property type="project" value="TreeGrafter"/>
</dbReference>
<dbReference type="SUPFAM" id="SSF48726">
    <property type="entry name" value="Immunoglobulin"/>
    <property type="match status" value="1"/>
</dbReference>
<feature type="domain" description="Immunoglobulin" evidence="5">
    <location>
        <begin position="19"/>
        <end position="122"/>
    </location>
</feature>
<dbReference type="InterPro" id="IPR050671">
    <property type="entry name" value="CD300_family_receptors"/>
</dbReference>
<dbReference type="PANTHER" id="PTHR11860">
    <property type="entry name" value="POLYMERIC-IMMUNOGLOBULIN RECEPTOR"/>
    <property type="match status" value="1"/>
</dbReference>
<dbReference type="GO" id="GO:0004888">
    <property type="term" value="F:transmembrane signaling receptor activity"/>
    <property type="evidence" value="ECO:0007669"/>
    <property type="project" value="TreeGrafter"/>
</dbReference>
<dbReference type="InterPro" id="IPR036179">
    <property type="entry name" value="Ig-like_dom_sf"/>
</dbReference>
<dbReference type="InterPro" id="IPR013106">
    <property type="entry name" value="Ig_V-set"/>
</dbReference>
<keyword evidence="2" id="KW-0812">Transmembrane</keyword>